<keyword evidence="1" id="KW-1133">Transmembrane helix</keyword>
<dbReference type="RefSeq" id="WP_380205665.1">
    <property type="nucleotide sequence ID" value="NZ_JBHTEK010000001.1"/>
</dbReference>
<dbReference type="EMBL" id="JBHTEK010000001">
    <property type="protein sequence ID" value="MFC7670203.1"/>
    <property type="molecule type" value="Genomic_DNA"/>
</dbReference>
<feature type="transmembrane region" description="Helical" evidence="1">
    <location>
        <begin position="51"/>
        <end position="70"/>
    </location>
</feature>
<feature type="domain" description="YcxB-like C-terminal" evidence="2">
    <location>
        <begin position="97"/>
        <end position="154"/>
    </location>
</feature>
<keyword evidence="1" id="KW-0472">Membrane</keyword>
<evidence type="ECO:0000313" key="3">
    <source>
        <dbReference type="EMBL" id="MFC7670203.1"/>
    </source>
</evidence>
<organism evidence="3 4">
    <name type="scientific">Hymenobacter humi</name>
    <dbReference type="NCBI Taxonomy" id="1411620"/>
    <lineage>
        <taxon>Bacteria</taxon>
        <taxon>Pseudomonadati</taxon>
        <taxon>Bacteroidota</taxon>
        <taxon>Cytophagia</taxon>
        <taxon>Cytophagales</taxon>
        <taxon>Hymenobacteraceae</taxon>
        <taxon>Hymenobacter</taxon>
    </lineage>
</organism>
<gene>
    <name evidence="3" type="ORF">ACFQT0_24680</name>
</gene>
<accession>A0ABW2UCZ9</accession>
<keyword evidence="1" id="KW-0812">Transmembrane</keyword>
<feature type="transmembrane region" description="Helical" evidence="1">
    <location>
        <begin position="26"/>
        <end position="45"/>
    </location>
</feature>
<evidence type="ECO:0000256" key="1">
    <source>
        <dbReference type="SAM" id="Phobius"/>
    </source>
</evidence>
<evidence type="ECO:0000313" key="4">
    <source>
        <dbReference type="Proteomes" id="UP001596513"/>
    </source>
</evidence>
<proteinExistence type="predicted"/>
<dbReference type="Pfam" id="PF14317">
    <property type="entry name" value="YcxB"/>
    <property type="match status" value="1"/>
</dbReference>
<evidence type="ECO:0000259" key="2">
    <source>
        <dbReference type="Pfam" id="PF14317"/>
    </source>
</evidence>
<dbReference type="Proteomes" id="UP001596513">
    <property type="component" value="Unassembled WGS sequence"/>
</dbReference>
<comment type="caution">
    <text evidence="3">The sequence shown here is derived from an EMBL/GenBank/DDBJ whole genome shotgun (WGS) entry which is preliminary data.</text>
</comment>
<protein>
    <submittedName>
        <fullName evidence="3">YcxB family protein</fullName>
    </submittedName>
</protein>
<dbReference type="InterPro" id="IPR025588">
    <property type="entry name" value="YcxB-like_C"/>
</dbReference>
<sequence>MDFTIVIIPNDKYYNDFYREWASQKWLRRWQPFLAVFMILFWIALRYIDAGGVLGILPYFFIAIGIYEFIKHFYSKHKWLNDRNKSGITGQDIVINFKDEFIKIDGPFSRGELQWKGINNIIRTPNALFLTPENGASIFLPNSAFDSENQIEAVMIAQQNAR</sequence>
<reference evidence="4" key="1">
    <citation type="journal article" date="2019" name="Int. J. Syst. Evol. Microbiol.">
        <title>The Global Catalogue of Microorganisms (GCM) 10K type strain sequencing project: providing services to taxonomists for standard genome sequencing and annotation.</title>
        <authorList>
            <consortium name="The Broad Institute Genomics Platform"/>
            <consortium name="The Broad Institute Genome Sequencing Center for Infectious Disease"/>
            <person name="Wu L."/>
            <person name="Ma J."/>
        </authorList>
    </citation>
    <scope>NUCLEOTIDE SEQUENCE [LARGE SCALE GENOMIC DNA]</scope>
    <source>
        <strain evidence="4">JCM 19635</strain>
    </source>
</reference>
<name>A0ABW2UCZ9_9BACT</name>
<keyword evidence="4" id="KW-1185">Reference proteome</keyword>